<proteinExistence type="predicted"/>
<protein>
    <submittedName>
        <fullName evidence="2">Uncharacterized protein</fullName>
    </submittedName>
</protein>
<dbReference type="Proteomes" id="UP000265520">
    <property type="component" value="Unassembled WGS sequence"/>
</dbReference>
<feature type="transmembrane region" description="Helical" evidence="1">
    <location>
        <begin position="53"/>
        <end position="71"/>
    </location>
</feature>
<comment type="caution">
    <text evidence="2">The sequence shown here is derived from an EMBL/GenBank/DDBJ whole genome shotgun (WGS) entry which is preliminary data.</text>
</comment>
<keyword evidence="1" id="KW-0472">Membrane</keyword>
<dbReference type="EMBL" id="LXQA010008452">
    <property type="protein sequence ID" value="MCH85408.1"/>
    <property type="molecule type" value="Genomic_DNA"/>
</dbReference>
<name>A0A392MF63_9FABA</name>
<accession>A0A392MF63</accession>
<evidence type="ECO:0000313" key="3">
    <source>
        <dbReference type="Proteomes" id="UP000265520"/>
    </source>
</evidence>
<evidence type="ECO:0000313" key="2">
    <source>
        <dbReference type="EMBL" id="MCH85408.1"/>
    </source>
</evidence>
<evidence type="ECO:0000256" key="1">
    <source>
        <dbReference type="SAM" id="Phobius"/>
    </source>
</evidence>
<gene>
    <name evidence="2" type="ORF">A2U01_0006254</name>
</gene>
<dbReference type="AlphaFoldDB" id="A0A392MF63"/>
<keyword evidence="1" id="KW-1133">Transmembrane helix</keyword>
<keyword evidence="3" id="KW-1185">Reference proteome</keyword>
<feature type="non-terminal residue" evidence="2">
    <location>
        <position position="284"/>
    </location>
</feature>
<organism evidence="2 3">
    <name type="scientific">Trifolium medium</name>
    <dbReference type="NCBI Taxonomy" id="97028"/>
    <lineage>
        <taxon>Eukaryota</taxon>
        <taxon>Viridiplantae</taxon>
        <taxon>Streptophyta</taxon>
        <taxon>Embryophyta</taxon>
        <taxon>Tracheophyta</taxon>
        <taxon>Spermatophyta</taxon>
        <taxon>Magnoliopsida</taxon>
        <taxon>eudicotyledons</taxon>
        <taxon>Gunneridae</taxon>
        <taxon>Pentapetalae</taxon>
        <taxon>rosids</taxon>
        <taxon>fabids</taxon>
        <taxon>Fabales</taxon>
        <taxon>Fabaceae</taxon>
        <taxon>Papilionoideae</taxon>
        <taxon>50 kb inversion clade</taxon>
        <taxon>NPAAA clade</taxon>
        <taxon>Hologalegina</taxon>
        <taxon>IRL clade</taxon>
        <taxon>Trifolieae</taxon>
        <taxon>Trifolium</taxon>
    </lineage>
</organism>
<reference evidence="2 3" key="1">
    <citation type="journal article" date="2018" name="Front. Plant Sci.">
        <title>Red Clover (Trifolium pratense) and Zigzag Clover (T. medium) - A Picture of Genomic Similarities and Differences.</title>
        <authorList>
            <person name="Dluhosova J."/>
            <person name="Istvanek J."/>
            <person name="Nedelnik J."/>
            <person name="Repkova J."/>
        </authorList>
    </citation>
    <scope>NUCLEOTIDE SEQUENCE [LARGE SCALE GENOMIC DNA]</scope>
    <source>
        <strain evidence="3">cv. 10/8</strain>
        <tissue evidence="2">Leaf</tissue>
    </source>
</reference>
<keyword evidence="1" id="KW-0812">Transmembrane</keyword>
<sequence>MADSPDPSPPLNPPSTPISDEVWVVPEIHQARSLYVSIDIDKVFRVVGNPDEWVGLWIVATFVLVSFAGIGRNATSPFPFSTRILRKFVDSLEAVPVPDPCDPSGKRMTFHKRYIDTELILSEPSSVKRDVIFGGMKDVKKWQRMRAILEKGVALRLPKPVEVVSDKPRRLSSKRRAAGAIAFKPHVERKREVPVVPVGKGKAVLVEDVPSSRMKAVKHFGEGSPVALPLPSPLVEALPSIEQDFREGVSARTCVFPHRPLVGPETEVEGLMKLLRETTLREEK</sequence>